<accession>A0A1N7KHG0</accession>
<protein>
    <submittedName>
        <fullName evidence="1">Uncharacterized protein</fullName>
    </submittedName>
</protein>
<evidence type="ECO:0000313" key="2">
    <source>
        <dbReference type="Proteomes" id="UP000186106"/>
    </source>
</evidence>
<evidence type="ECO:0000313" key="1">
    <source>
        <dbReference type="EMBL" id="SIS60973.1"/>
    </source>
</evidence>
<dbReference type="EMBL" id="FTNZ01000012">
    <property type="protein sequence ID" value="SIS60973.1"/>
    <property type="molecule type" value="Genomic_DNA"/>
</dbReference>
<dbReference type="STRING" id="112234.SAMN05421768_11237"/>
<name>A0A1N7KHG0_9FLAO</name>
<dbReference type="Proteomes" id="UP000186106">
    <property type="component" value="Unassembled WGS sequence"/>
</dbReference>
<proteinExistence type="predicted"/>
<reference evidence="1 2" key="1">
    <citation type="submission" date="2017-01" db="EMBL/GenBank/DDBJ databases">
        <authorList>
            <person name="Mah S.A."/>
            <person name="Swanson W.J."/>
            <person name="Moy G.W."/>
            <person name="Vacquier V.D."/>
        </authorList>
    </citation>
    <scope>NUCLEOTIDE SEQUENCE [LARGE SCALE GENOMIC DNA]</scope>
    <source>
        <strain evidence="1 2">DSM 16927</strain>
    </source>
</reference>
<dbReference type="AlphaFoldDB" id="A0A1N7KHG0"/>
<sequence>MKNGKTAFLFPLLFSLFSRKVHNPPALPSLLCFLSGRKFPFAFPWLSPQGKLLPESIRTKPKPSPPFPSWFKFWNFFNHGKSSFEKALMFVFFVAPVDDTKNPCSSYSLTSLLLNDNDFLCANLKFYSDKNFSAR</sequence>
<organism evidence="1 2">
    <name type="scientific">Chryseobacterium joostei</name>
    <dbReference type="NCBI Taxonomy" id="112234"/>
    <lineage>
        <taxon>Bacteria</taxon>
        <taxon>Pseudomonadati</taxon>
        <taxon>Bacteroidota</taxon>
        <taxon>Flavobacteriia</taxon>
        <taxon>Flavobacteriales</taxon>
        <taxon>Weeksellaceae</taxon>
        <taxon>Chryseobacterium group</taxon>
        <taxon>Chryseobacterium</taxon>
    </lineage>
</organism>
<gene>
    <name evidence="1" type="ORF">SAMN05421768_11237</name>
</gene>